<keyword evidence="3" id="KW-1185">Reference proteome</keyword>
<dbReference type="PANTHER" id="PTHR31210:SF43">
    <property type="entry name" value="STORAGE PROTEIN-RELATED"/>
    <property type="match status" value="1"/>
</dbReference>
<feature type="region of interest" description="Disordered" evidence="1">
    <location>
        <begin position="1"/>
        <end position="125"/>
    </location>
</feature>
<dbReference type="Pfam" id="PF05212">
    <property type="entry name" value="DUF707"/>
    <property type="match status" value="1"/>
</dbReference>
<proteinExistence type="predicted"/>
<gene>
    <name evidence="2" type="ORF">BCR44DRAFT_42681</name>
</gene>
<dbReference type="AlphaFoldDB" id="A0A1Y2HFW1"/>
<dbReference type="OrthoDB" id="9985979at2759"/>
<dbReference type="Proteomes" id="UP000193411">
    <property type="component" value="Unassembled WGS sequence"/>
</dbReference>
<dbReference type="InterPro" id="IPR007877">
    <property type="entry name" value="DUF707"/>
</dbReference>
<dbReference type="PANTHER" id="PTHR31210">
    <property type="entry name" value="OS06G0731900 PROTEIN"/>
    <property type="match status" value="1"/>
</dbReference>
<organism evidence="2 3">
    <name type="scientific">Catenaria anguillulae PL171</name>
    <dbReference type="NCBI Taxonomy" id="765915"/>
    <lineage>
        <taxon>Eukaryota</taxon>
        <taxon>Fungi</taxon>
        <taxon>Fungi incertae sedis</taxon>
        <taxon>Blastocladiomycota</taxon>
        <taxon>Blastocladiomycetes</taxon>
        <taxon>Blastocladiales</taxon>
        <taxon>Catenariaceae</taxon>
        <taxon>Catenaria</taxon>
    </lineage>
</organism>
<accession>A0A1Y2HFW1</accession>
<feature type="compositionally biased region" description="Low complexity" evidence="1">
    <location>
        <begin position="1"/>
        <end position="14"/>
    </location>
</feature>
<feature type="compositionally biased region" description="Low complexity" evidence="1">
    <location>
        <begin position="57"/>
        <end position="101"/>
    </location>
</feature>
<comment type="caution">
    <text evidence="2">The sequence shown here is derived from an EMBL/GenBank/DDBJ whole genome shotgun (WGS) entry which is preliminary data.</text>
</comment>
<dbReference type="STRING" id="765915.A0A1Y2HFW1"/>
<sequence length="606" mass="66730">MNPSSSSSSSSSSHGHGHGHGRSPSYSAAGTATEHHLSAQANSNSAAGKRHPHHHTSSISSLSGIGLNNLLQPSTAGPSPSGSPSPSRFVLPSPTPSSVSLATMAMGGGGGGSGSSSSSSPRPAILHSIPHLRANSMDMDDRHNDNDDDDDTLQFTAGSGLLGGGGVGGGKTSSPIQHWLAPTPMSPYSFRLVVAGMLLVILLILLKPFSLLSSITSSPTGYTPHPLLSQPGDYFPFPPEIATHAKAKKHHQPTPQHDPALPINNDPNAATYVTVLDSPIHARSPIDAEWAHMEREQGNLERLVIGSPSPRAQPLPRKLGLIAIPAGRKAKPMVDRLVRRFGLRDFGYMIFHWDNATWHEYSWYSQVVGVRALAQTKFWFAKRYLTPDVVANYDYVWLWDDDIEPEPSFDPVAFTQALKDHHVHFAQPALTWGEHGLQGPVVKKREGDQVGRFTTFVEVMMPVVSRGAWACAWRMIPWDAKATWGVDNVWYPACGAYGYCRFAVIDKYPVRHLDTRTFENTMETNLAELRAYTQPFASLCEALEDPSREPVAWPLKVFCRWWNLRDPLFAFDSVRKMEDEDKVNVTRCPDTVDWKGVENVPWWHIR</sequence>
<evidence type="ECO:0000313" key="3">
    <source>
        <dbReference type="Proteomes" id="UP000193411"/>
    </source>
</evidence>
<dbReference type="EMBL" id="MCFL01000035">
    <property type="protein sequence ID" value="ORZ33466.1"/>
    <property type="molecule type" value="Genomic_DNA"/>
</dbReference>
<reference evidence="2 3" key="1">
    <citation type="submission" date="2016-07" db="EMBL/GenBank/DDBJ databases">
        <title>Pervasive Adenine N6-methylation of Active Genes in Fungi.</title>
        <authorList>
            <consortium name="DOE Joint Genome Institute"/>
            <person name="Mondo S.J."/>
            <person name="Dannebaum R.O."/>
            <person name="Kuo R.C."/>
            <person name="Labutti K."/>
            <person name="Haridas S."/>
            <person name="Kuo A."/>
            <person name="Salamov A."/>
            <person name="Ahrendt S.R."/>
            <person name="Lipzen A."/>
            <person name="Sullivan W."/>
            <person name="Andreopoulos W.B."/>
            <person name="Clum A."/>
            <person name="Lindquist E."/>
            <person name="Daum C."/>
            <person name="Ramamoorthy G.K."/>
            <person name="Gryganskyi A."/>
            <person name="Culley D."/>
            <person name="Magnuson J.K."/>
            <person name="James T.Y."/>
            <person name="O'Malley M.A."/>
            <person name="Stajich J.E."/>
            <person name="Spatafora J.W."/>
            <person name="Visel A."/>
            <person name="Grigoriev I.V."/>
        </authorList>
    </citation>
    <scope>NUCLEOTIDE SEQUENCE [LARGE SCALE GENOMIC DNA]</scope>
    <source>
        <strain evidence="2 3">PL171</strain>
    </source>
</reference>
<evidence type="ECO:0000313" key="2">
    <source>
        <dbReference type="EMBL" id="ORZ33466.1"/>
    </source>
</evidence>
<protein>
    <submittedName>
        <fullName evidence="2">Uncharacterized protein</fullName>
    </submittedName>
</protein>
<evidence type="ECO:0000256" key="1">
    <source>
        <dbReference type="SAM" id="MobiDB-lite"/>
    </source>
</evidence>
<name>A0A1Y2HFW1_9FUNG</name>